<proteinExistence type="predicted"/>
<sequence>MSLSRIMKWVTGGCEAFLGIPIIGGSFILSTTWGALFVMFILHTVTLFIARNEKGSIAGSALGMVTSFIGVIPVIGMIMHIITAIILIIDGATRDHVSQT</sequence>
<keyword evidence="3" id="KW-1185">Reference proteome</keyword>
<protein>
    <submittedName>
        <fullName evidence="2">Uncharacterized protein</fullName>
    </submittedName>
</protein>
<name>A0A4Y9ACU5_9BACI</name>
<feature type="transmembrane region" description="Helical" evidence="1">
    <location>
        <begin position="61"/>
        <end position="89"/>
    </location>
</feature>
<dbReference type="EMBL" id="SRHY01000026">
    <property type="protein sequence ID" value="TFJ92224.1"/>
    <property type="molecule type" value="Genomic_DNA"/>
</dbReference>
<keyword evidence="1" id="KW-0472">Membrane</keyword>
<evidence type="ECO:0000313" key="3">
    <source>
        <dbReference type="Proteomes" id="UP000298484"/>
    </source>
</evidence>
<accession>A0A4Y9ACU5</accession>
<dbReference type="AlphaFoldDB" id="A0A4Y9ACU5"/>
<organism evidence="2 3">
    <name type="scientific">Lentibacillus salicampi</name>
    <dbReference type="NCBI Taxonomy" id="175306"/>
    <lineage>
        <taxon>Bacteria</taxon>
        <taxon>Bacillati</taxon>
        <taxon>Bacillota</taxon>
        <taxon>Bacilli</taxon>
        <taxon>Bacillales</taxon>
        <taxon>Bacillaceae</taxon>
        <taxon>Lentibacillus</taxon>
    </lineage>
</organism>
<evidence type="ECO:0000256" key="1">
    <source>
        <dbReference type="SAM" id="Phobius"/>
    </source>
</evidence>
<dbReference type="Proteomes" id="UP000298484">
    <property type="component" value="Unassembled WGS sequence"/>
</dbReference>
<feature type="transmembrane region" description="Helical" evidence="1">
    <location>
        <begin position="20"/>
        <end position="49"/>
    </location>
</feature>
<comment type="caution">
    <text evidence="2">The sequence shown here is derived from an EMBL/GenBank/DDBJ whole genome shotgun (WGS) entry which is preliminary data.</text>
</comment>
<keyword evidence="1" id="KW-1133">Transmembrane helix</keyword>
<dbReference type="RefSeq" id="WP_135110651.1">
    <property type="nucleotide sequence ID" value="NZ_SRHY01000026.1"/>
</dbReference>
<gene>
    <name evidence="2" type="ORF">E4U82_13260</name>
</gene>
<dbReference type="OrthoDB" id="1925744at2"/>
<reference evidence="2 3" key="1">
    <citation type="submission" date="2019-03" db="EMBL/GenBank/DDBJ databases">
        <title>Genome sequence of Lentibacillus salicampi ATCC BAA-719.</title>
        <authorList>
            <person name="Maclea K.S."/>
            <person name="Simoes Junior M."/>
        </authorList>
    </citation>
    <scope>NUCLEOTIDE SEQUENCE [LARGE SCALE GENOMIC DNA]</scope>
    <source>
        <strain evidence="2 3">ATCC BAA-719</strain>
    </source>
</reference>
<keyword evidence="1" id="KW-0812">Transmembrane</keyword>
<evidence type="ECO:0000313" key="2">
    <source>
        <dbReference type="EMBL" id="TFJ92224.1"/>
    </source>
</evidence>